<dbReference type="OrthoDB" id="408954at2759"/>
<name>A0A2U1NHY2_ARTAN</name>
<dbReference type="Proteomes" id="UP000245207">
    <property type="component" value="Unassembled WGS sequence"/>
</dbReference>
<reference evidence="1 2" key="1">
    <citation type="journal article" date="2018" name="Mol. Plant">
        <title>The genome of Artemisia annua provides insight into the evolution of Asteraceae family and artemisinin biosynthesis.</title>
        <authorList>
            <person name="Shen Q."/>
            <person name="Zhang L."/>
            <person name="Liao Z."/>
            <person name="Wang S."/>
            <person name="Yan T."/>
            <person name="Shi P."/>
            <person name="Liu M."/>
            <person name="Fu X."/>
            <person name="Pan Q."/>
            <person name="Wang Y."/>
            <person name="Lv Z."/>
            <person name="Lu X."/>
            <person name="Zhang F."/>
            <person name="Jiang W."/>
            <person name="Ma Y."/>
            <person name="Chen M."/>
            <person name="Hao X."/>
            <person name="Li L."/>
            <person name="Tang Y."/>
            <person name="Lv G."/>
            <person name="Zhou Y."/>
            <person name="Sun X."/>
            <person name="Brodelius P.E."/>
            <person name="Rose J.K.C."/>
            <person name="Tang K."/>
        </authorList>
    </citation>
    <scope>NUCLEOTIDE SEQUENCE [LARGE SCALE GENOMIC DNA]</scope>
    <source>
        <strain evidence="2">cv. Huhao1</strain>
        <tissue evidence="1">Leaf</tissue>
    </source>
</reference>
<protein>
    <submittedName>
        <fullName evidence="1">Uncharacterized protein</fullName>
    </submittedName>
</protein>
<keyword evidence="2" id="KW-1185">Reference proteome</keyword>
<evidence type="ECO:0000313" key="1">
    <source>
        <dbReference type="EMBL" id="PWA73070.1"/>
    </source>
</evidence>
<sequence>MAATPGLFTTWPWKPLGNFKYIILAPLVVKSIYDYMILAANERDSTNFLIFPLLITRIVQNQVWTSISRYATAKGKQRIVDKAIEFEQIDRESGWFHSLHHIRFRTNYSLFVPLYDYVYGTVDIDTDSCRDKSLDRKEESPDIIYLTHLVEPESIYQIRLGFSSLASKPQTSFSWYLWMLLPVTIFSRLITWYYGKAFVVERNVFRNRTIQSWVVPKHRIQYSMESQRETINNVIEEAILKAERKGAKVFSLGLLNQLDYNKFDILDLLFK</sequence>
<dbReference type="InterPro" id="IPR050307">
    <property type="entry name" value="Sterol_Desaturase_Related"/>
</dbReference>
<proteinExistence type="predicted"/>
<dbReference type="AlphaFoldDB" id="A0A2U1NHY2"/>
<accession>A0A2U1NHY2</accession>
<dbReference type="EMBL" id="PKPP01002795">
    <property type="protein sequence ID" value="PWA73070.1"/>
    <property type="molecule type" value="Genomic_DNA"/>
</dbReference>
<comment type="caution">
    <text evidence="1">The sequence shown here is derived from an EMBL/GenBank/DDBJ whole genome shotgun (WGS) entry which is preliminary data.</text>
</comment>
<dbReference type="STRING" id="35608.A0A2U1NHY2"/>
<dbReference type="PANTHER" id="PTHR11863">
    <property type="entry name" value="STEROL DESATURASE"/>
    <property type="match status" value="1"/>
</dbReference>
<evidence type="ECO:0000313" key="2">
    <source>
        <dbReference type="Proteomes" id="UP000245207"/>
    </source>
</evidence>
<gene>
    <name evidence="1" type="ORF">CTI12_AA251190</name>
</gene>
<organism evidence="1 2">
    <name type="scientific">Artemisia annua</name>
    <name type="common">Sweet wormwood</name>
    <dbReference type="NCBI Taxonomy" id="35608"/>
    <lineage>
        <taxon>Eukaryota</taxon>
        <taxon>Viridiplantae</taxon>
        <taxon>Streptophyta</taxon>
        <taxon>Embryophyta</taxon>
        <taxon>Tracheophyta</taxon>
        <taxon>Spermatophyta</taxon>
        <taxon>Magnoliopsida</taxon>
        <taxon>eudicotyledons</taxon>
        <taxon>Gunneridae</taxon>
        <taxon>Pentapetalae</taxon>
        <taxon>asterids</taxon>
        <taxon>campanulids</taxon>
        <taxon>Asterales</taxon>
        <taxon>Asteraceae</taxon>
        <taxon>Asteroideae</taxon>
        <taxon>Anthemideae</taxon>
        <taxon>Artemisiinae</taxon>
        <taxon>Artemisia</taxon>
    </lineage>
</organism>